<evidence type="ECO:0000256" key="1">
    <source>
        <dbReference type="SAM" id="Phobius"/>
    </source>
</evidence>
<evidence type="ECO:0000313" key="4">
    <source>
        <dbReference type="Proteomes" id="UP001241110"/>
    </source>
</evidence>
<gene>
    <name evidence="3" type="ORF">QNI16_23340</name>
</gene>
<keyword evidence="1" id="KW-1133">Transmembrane helix</keyword>
<organism evidence="3 4">
    <name type="scientific">Xanthocytophaga flava</name>
    <dbReference type="NCBI Taxonomy" id="3048013"/>
    <lineage>
        <taxon>Bacteria</taxon>
        <taxon>Pseudomonadati</taxon>
        <taxon>Bacteroidota</taxon>
        <taxon>Cytophagia</taxon>
        <taxon>Cytophagales</taxon>
        <taxon>Rhodocytophagaceae</taxon>
        <taxon>Xanthocytophaga</taxon>
    </lineage>
</organism>
<comment type="caution">
    <text evidence="3">The sequence shown here is derived from an EMBL/GenBank/DDBJ whole genome shotgun (WGS) entry which is preliminary data.</text>
</comment>
<feature type="transmembrane region" description="Helical" evidence="1">
    <location>
        <begin position="67"/>
        <end position="96"/>
    </location>
</feature>
<reference evidence="3" key="1">
    <citation type="submission" date="2023-05" db="EMBL/GenBank/DDBJ databases">
        <authorList>
            <person name="Zhang X."/>
        </authorList>
    </citation>
    <scope>NUCLEOTIDE SEQUENCE</scope>
    <source>
        <strain evidence="3">YF14B1</strain>
    </source>
</reference>
<accession>A0AAE3UAL5</accession>
<name>A0AAE3UAL5_9BACT</name>
<dbReference type="EMBL" id="JASJOS010000011">
    <property type="protein sequence ID" value="MDJ1483453.1"/>
    <property type="molecule type" value="Genomic_DNA"/>
</dbReference>
<feature type="transmembrane region" description="Helical" evidence="1">
    <location>
        <begin position="27"/>
        <end position="47"/>
    </location>
</feature>
<evidence type="ECO:0000313" key="3">
    <source>
        <dbReference type="EMBL" id="MDJ1483453.1"/>
    </source>
</evidence>
<evidence type="ECO:0000259" key="2">
    <source>
        <dbReference type="Pfam" id="PF20584"/>
    </source>
</evidence>
<sequence length="112" mass="13365">MYTEPALISFMSSFLQKLQTRWGVHTVWQVIVILIVFALTGFTAMYIKKPIFAWLGITPTTPWWYRTLIWLLTIFPAYQVFLLFYGFLLGQFAFFWNFEKRMFGRIGKLFGK</sequence>
<dbReference type="InterPro" id="IPR046714">
    <property type="entry name" value="DUF6787"/>
</dbReference>
<keyword evidence="1" id="KW-0812">Transmembrane</keyword>
<feature type="domain" description="DUF6787" evidence="2">
    <location>
        <begin position="32"/>
        <end position="110"/>
    </location>
</feature>
<keyword evidence="3" id="KW-0808">Transferase</keyword>
<dbReference type="Proteomes" id="UP001241110">
    <property type="component" value="Unassembled WGS sequence"/>
</dbReference>
<dbReference type="RefSeq" id="WP_313983312.1">
    <property type="nucleotide sequence ID" value="NZ_JASJOS010000011.1"/>
</dbReference>
<dbReference type="AlphaFoldDB" id="A0AAE3UAL5"/>
<proteinExistence type="predicted"/>
<protein>
    <submittedName>
        <fullName evidence="3">Prolipoprotein diacylglyceryl transferase</fullName>
    </submittedName>
</protein>
<dbReference type="Pfam" id="PF20584">
    <property type="entry name" value="DUF6787"/>
    <property type="match status" value="1"/>
</dbReference>
<keyword evidence="1" id="KW-0472">Membrane</keyword>
<dbReference type="GO" id="GO:0016740">
    <property type="term" value="F:transferase activity"/>
    <property type="evidence" value="ECO:0007669"/>
    <property type="project" value="UniProtKB-KW"/>
</dbReference>